<name>A0A1F8CSS7_9BACT</name>
<dbReference type="SUPFAM" id="SSF53448">
    <property type="entry name" value="Nucleotide-diphospho-sugar transferases"/>
    <property type="match status" value="1"/>
</dbReference>
<reference evidence="3 4" key="1">
    <citation type="journal article" date="2016" name="Nat. Commun.">
        <title>Thousands of microbial genomes shed light on interconnected biogeochemical processes in an aquifer system.</title>
        <authorList>
            <person name="Anantharaman K."/>
            <person name="Brown C.T."/>
            <person name="Hug L.A."/>
            <person name="Sharon I."/>
            <person name="Castelle C.J."/>
            <person name="Probst A.J."/>
            <person name="Thomas B.C."/>
            <person name="Singh A."/>
            <person name="Wilkins M.J."/>
            <person name="Karaoz U."/>
            <person name="Brodie E.L."/>
            <person name="Williams K.H."/>
            <person name="Hubbard S.S."/>
            <person name="Banfield J.F."/>
        </authorList>
    </citation>
    <scope>NUCLEOTIDE SEQUENCE [LARGE SCALE GENOMIC DNA]</scope>
</reference>
<evidence type="ECO:0000313" key="3">
    <source>
        <dbReference type="EMBL" id="OGM79321.1"/>
    </source>
</evidence>
<dbReference type="InterPro" id="IPR054566">
    <property type="entry name" value="ManC/GMP-like_b-helix"/>
</dbReference>
<proteinExistence type="predicted"/>
<dbReference type="Proteomes" id="UP000178999">
    <property type="component" value="Unassembled WGS sequence"/>
</dbReference>
<dbReference type="Gene3D" id="3.90.550.10">
    <property type="entry name" value="Spore Coat Polysaccharide Biosynthesis Protein SpsA, Chain A"/>
    <property type="match status" value="1"/>
</dbReference>
<dbReference type="PANTHER" id="PTHR46390:SF1">
    <property type="entry name" value="MANNOSE-1-PHOSPHATE GUANYLYLTRANSFERASE"/>
    <property type="match status" value="1"/>
</dbReference>
<accession>A0A1F8CSS7</accession>
<dbReference type="Pfam" id="PF22640">
    <property type="entry name" value="ManC_GMP_beta-helix"/>
    <property type="match status" value="1"/>
</dbReference>
<evidence type="ECO:0000259" key="1">
    <source>
        <dbReference type="Pfam" id="PF00483"/>
    </source>
</evidence>
<feature type="domain" description="MannoseP isomerase/GMP-like beta-helix" evidence="2">
    <location>
        <begin position="308"/>
        <end position="362"/>
    </location>
</feature>
<dbReference type="EMBL" id="MGHY01000018">
    <property type="protein sequence ID" value="OGM79321.1"/>
    <property type="molecule type" value="Genomic_DNA"/>
</dbReference>
<dbReference type="PANTHER" id="PTHR46390">
    <property type="entry name" value="MANNOSE-1-PHOSPHATE GUANYLYLTRANSFERASE"/>
    <property type="match status" value="1"/>
</dbReference>
<protein>
    <recommendedName>
        <fullName evidence="5">Nucleotidyl transferase domain-containing protein</fullName>
    </recommendedName>
</protein>
<comment type="caution">
    <text evidence="3">The sequence shown here is derived from an EMBL/GenBank/DDBJ whole genome shotgun (WGS) entry which is preliminary data.</text>
</comment>
<dbReference type="Pfam" id="PF00483">
    <property type="entry name" value="NTP_transferase"/>
    <property type="match status" value="1"/>
</dbReference>
<sequence>MTEKYKDHLYALVFCGGGGTRLWPYSTQDKPKQFIHIFNKKTLIRQTFERLTPLLPIERIWIVTVPDYVDEVKEELTEIPVDQILVEPARRDTLMAAGLGAVAIQKKDPDAIIANIWSDQVIGEPVLYRESLLVAAKTAVETNGLVTTGLKPAYAHPGLEYVKKGDLVKSLGKTHVYKMAKMIERPSRSGEDPKKVASDKDNLWNVGLFVWTVDTFLEIVKKNSPKVFQSLSNISKHLGKSGGREMIVKEYEKAEKMQIDMPISKNMNNAYVVEGHFDWIDVGDFKVMWDIGKKDEQGNVFEALNGGEWIDYNTKNSLIISEGKRIVATVGVEDLVIVATDNAVLVTKKSSAQDVKQIVNQLKELKKDKYL</sequence>
<dbReference type="InterPro" id="IPR029044">
    <property type="entry name" value="Nucleotide-diphossugar_trans"/>
</dbReference>
<dbReference type="GO" id="GO:0009298">
    <property type="term" value="P:GDP-mannose biosynthetic process"/>
    <property type="evidence" value="ECO:0007669"/>
    <property type="project" value="TreeGrafter"/>
</dbReference>
<dbReference type="SUPFAM" id="SSF159283">
    <property type="entry name" value="Guanosine diphospho-D-mannose pyrophosphorylase/mannose-6-phosphate isomerase linker domain"/>
    <property type="match status" value="1"/>
</dbReference>
<evidence type="ECO:0000259" key="2">
    <source>
        <dbReference type="Pfam" id="PF22640"/>
    </source>
</evidence>
<evidence type="ECO:0000313" key="4">
    <source>
        <dbReference type="Proteomes" id="UP000178999"/>
    </source>
</evidence>
<organism evidence="3 4">
    <name type="scientific">Candidatus Woesebacteria bacterium RIFOXYB1_FULL_38_16</name>
    <dbReference type="NCBI Taxonomy" id="1802538"/>
    <lineage>
        <taxon>Bacteria</taxon>
        <taxon>Candidatus Woeseibacteriota</taxon>
    </lineage>
</organism>
<dbReference type="InterPro" id="IPR005835">
    <property type="entry name" value="NTP_transferase_dom"/>
</dbReference>
<dbReference type="AlphaFoldDB" id="A0A1F8CSS7"/>
<dbReference type="GO" id="GO:0004475">
    <property type="term" value="F:mannose-1-phosphate guanylyltransferase (GTP) activity"/>
    <property type="evidence" value="ECO:0007669"/>
    <property type="project" value="TreeGrafter"/>
</dbReference>
<dbReference type="InterPro" id="IPR051161">
    <property type="entry name" value="Mannose-6P_isomerase_type2"/>
</dbReference>
<gene>
    <name evidence="3" type="ORF">A2382_00885</name>
</gene>
<dbReference type="STRING" id="1802538.A2382_00885"/>
<feature type="domain" description="Nucleotidyl transferase" evidence="1">
    <location>
        <begin position="11"/>
        <end position="297"/>
    </location>
</feature>
<evidence type="ECO:0008006" key="5">
    <source>
        <dbReference type="Google" id="ProtNLM"/>
    </source>
</evidence>